<dbReference type="AlphaFoldDB" id="A0A098E8N7"/>
<accession>A0A098E8N7</accession>
<name>A0A098E8N7_9ZZZZ</name>
<evidence type="ECO:0000313" key="1">
    <source>
        <dbReference type="EMBL" id="CEG11637.1"/>
    </source>
</evidence>
<protein>
    <submittedName>
        <fullName evidence="2">Uncharacterized protein</fullName>
    </submittedName>
</protein>
<proteinExistence type="predicted"/>
<sequence length="40" mass="4736">MQVLFGNKSCKYSDKINTYNFSDKINISKRRVTIQQPKKL</sequence>
<gene>
    <name evidence="1" type="ORF">MSIBF_A1550007</name>
    <name evidence="2" type="ORF">MSIBF_A2240003</name>
</gene>
<evidence type="ECO:0000313" key="2">
    <source>
        <dbReference type="EMBL" id="CEG12393.1"/>
    </source>
</evidence>
<reference evidence="2" key="1">
    <citation type="submission" date="2014-09" db="EMBL/GenBank/DDBJ databases">
        <authorList>
            <person name="Probst J Alexander"/>
        </authorList>
    </citation>
    <scope>NUCLEOTIDE SEQUENCE</scope>
</reference>
<organism evidence="2">
    <name type="scientific">groundwater metagenome</name>
    <dbReference type="NCBI Taxonomy" id="717931"/>
    <lineage>
        <taxon>unclassified sequences</taxon>
        <taxon>metagenomes</taxon>
        <taxon>ecological metagenomes</taxon>
    </lineage>
</organism>
<dbReference type="EMBL" id="CCXY01000140">
    <property type="protein sequence ID" value="CEG12393.1"/>
    <property type="molecule type" value="Genomic_DNA"/>
</dbReference>
<dbReference type="EMBL" id="CCXY01000063">
    <property type="protein sequence ID" value="CEG11637.1"/>
    <property type="molecule type" value="Genomic_DNA"/>
</dbReference>